<gene>
    <name evidence="1" type="ORF">TQ32_06600</name>
</gene>
<name>A0A127BA22_9EURY</name>
<protein>
    <submittedName>
        <fullName evidence="1">Uncharacterized protein</fullName>
    </submittedName>
</protein>
<evidence type="ECO:0000313" key="1">
    <source>
        <dbReference type="EMBL" id="AMM54181.1"/>
    </source>
</evidence>
<evidence type="ECO:0000313" key="2">
    <source>
        <dbReference type="Proteomes" id="UP000070587"/>
    </source>
</evidence>
<organism evidence="1 2">
    <name type="scientific">Pyrococcus kukulkanii</name>
    <dbReference type="NCBI Taxonomy" id="1609559"/>
    <lineage>
        <taxon>Archaea</taxon>
        <taxon>Methanobacteriati</taxon>
        <taxon>Methanobacteriota</taxon>
        <taxon>Thermococci</taxon>
        <taxon>Thermococcales</taxon>
        <taxon>Thermococcaceae</taxon>
        <taxon>Pyrococcus</taxon>
    </lineage>
</organism>
<dbReference type="GeneID" id="28491490"/>
<proteinExistence type="predicted"/>
<dbReference type="AlphaFoldDB" id="A0A127BA22"/>
<dbReference type="Proteomes" id="UP000070587">
    <property type="component" value="Chromosome"/>
</dbReference>
<dbReference type="PATRIC" id="fig|1609559.3.peg.1385"/>
<dbReference type="EMBL" id="CP010835">
    <property type="protein sequence ID" value="AMM54181.1"/>
    <property type="molecule type" value="Genomic_DNA"/>
</dbReference>
<dbReference type="STRING" id="1609559.TQ32_06600"/>
<dbReference type="RefSeq" id="WP_068322563.1">
    <property type="nucleotide sequence ID" value="NZ_CP010835.1"/>
</dbReference>
<reference evidence="2" key="1">
    <citation type="submission" date="2015-02" db="EMBL/GenBank/DDBJ databases">
        <title>Pyrococcus kukulkanii sp. nov., a novel hyperthermophilic archaeon isolated from a deep-sea hydrothermal vent at the Guaymas Basin.</title>
        <authorList>
            <person name="Oger P.M."/>
            <person name="Callac N."/>
            <person name="Jebbar M."/>
            <person name="Godfroy A."/>
        </authorList>
    </citation>
    <scope>NUCLEOTIDE SEQUENCE [LARGE SCALE GENOMIC DNA]</scope>
    <source>
        <strain evidence="2">NCB100</strain>
    </source>
</reference>
<reference evidence="1 2" key="2">
    <citation type="journal article" date="2016" name="Int. J. Syst. Evol. Microbiol.">
        <title>Pyrococcus kukulkanii sp. nov., a hyperthermophilic, piezophilic archaeon isolated from a deep-sea hydrothermal vent.</title>
        <authorList>
            <person name="Callac N."/>
            <person name="Oger P."/>
            <person name="Lesongeur F."/>
            <person name="Rattray J.E."/>
            <person name="Vannier P."/>
            <person name="Michoud G."/>
            <person name="Beauverger M."/>
            <person name="Gayet N."/>
            <person name="Rouxel O."/>
            <person name="Jebbar M."/>
            <person name="Godfroy A."/>
        </authorList>
    </citation>
    <scope>NUCLEOTIDE SEQUENCE [LARGE SCALE GENOMIC DNA]</scope>
    <source>
        <strain evidence="1 2">NCB100</strain>
    </source>
</reference>
<dbReference type="KEGG" id="pyc:TQ32_06600"/>
<accession>A0A127BA22</accession>
<sequence>MKVIDDVNALKKALTALLLKYYPQGRVEVETRVAAVAKHLQDAGFELLDNNTSNVIYRLRSRPLIEDPTSVEIAISLLEGGFVDRIWVEVPIVRPRWNVLHVGEDEGIFTRKVAMKASRAGTVVRVEILPKSTIGVVLGELVVDTAIFPRRQVTLETVLSIYLKPEVVQDA</sequence>